<dbReference type="EMBL" id="NVUS01000006">
    <property type="protein sequence ID" value="PCJ01824.1"/>
    <property type="molecule type" value="Genomic_DNA"/>
</dbReference>
<keyword evidence="1" id="KW-1133">Transmembrane helix</keyword>
<organism evidence="2">
    <name type="scientific">OCS116 cluster bacterium</name>
    <dbReference type="NCBI Taxonomy" id="2030921"/>
    <lineage>
        <taxon>Bacteria</taxon>
        <taxon>Pseudomonadati</taxon>
        <taxon>Pseudomonadota</taxon>
        <taxon>Alphaproteobacteria</taxon>
        <taxon>OCS116 cluster</taxon>
    </lineage>
</organism>
<keyword evidence="1" id="KW-0812">Transmembrane</keyword>
<keyword evidence="1" id="KW-0472">Membrane</keyword>
<evidence type="ECO:0000256" key="1">
    <source>
        <dbReference type="SAM" id="Phobius"/>
    </source>
</evidence>
<comment type="caution">
    <text evidence="2">The sequence shown here is derived from an EMBL/GenBank/DDBJ whole genome shotgun (WGS) entry which is preliminary data.</text>
</comment>
<dbReference type="InterPro" id="IPR014469">
    <property type="entry name" value="DUF2271"/>
</dbReference>
<dbReference type="AlphaFoldDB" id="A0A2A4Z3Y7"/>
<name>A0A2A4Z3Y7_9PROT</name>
<feature type="transmembrane region" description="Helical" evidence="1">
    <location>
        <begin position="6"/>
        <end position="27"/>
    </location>
</feature>
<gene>
    <name evidence="2" type="ORF">COB13_06495</name>
</gene>
<proteinExistence type="predicted"/>
<reference evidence="2" key="2">
    <citation type="journal article" date="2018" name="ISME J.">
        <title>A dynamic microbial community with high functional redundancy inhabits the cold, oxic subseafloor aquifer.</title>
        <authorList>
            <person name="Tully B.J."/>
            <person name="Wheat C.G."/>
            <person name="Glazer B.T."/>
            <person name="Huber J.A."/>
        </authorList>
    </citation>
    <scope>NUCLEOTIDE SEQUENCE</scope>
    <source>
        <strain evidence="2">NORP83</strain>
    </source>
</reference>
<reference key="1">
    <citation type="submission" date="2017-08" db="EMBL/GenBank/DDBJ databases">
        <title>A dynamic microbial community with high functional redundancy inhabits the cold, oxic subseafloor aquifer.</title>
        <authorList>
            <person name="Tully B.J."/>
            <person name="Wheat C.G."/>
            <person name="Glazer B.T."/>
            <person name="Huber J.A."/>
        </authorList>
    </citation>
    <scope>NUCLEOTIDE SEQUENCE [LARGE SCALE GENOMIC DNA]</scope>
</reference>
<sequence length="205" mass="23170">MTLKVIVYGQYHLLVFIGIGVVFYIFFAQKNTSQIEIKSMKYSTFKQSKSLAVSALLATGMVEASLATANAKTVPILVQLDNYTGEKAYFAAYLVDEKGRYQKTLWVSGNELKYFPDLPRWWKYQTRQPQELDAITGASTASGDRNIIKVEIEDEFIDAGYKLRIETAVEDHDHYPLDVEVELSTANSKQKIAGTGYVRTVIFKL</sequence>
<protein>
    <submittedName>
        <fullName evidence="2">Flagellin biosynthesis protein FlgD</fullName>
    </submittedName>
</protein>
<accession>A0A2A4Z3Y7</accession>
<evidence type="ECO:0000313" key="2">
    <source>
        <dbReference type="EMBL" id="PCJ01824.1"/>
    </source>
</evidence>
<dbReference type="Pfam" id="PF10029">
    <property type="entry name" value="DUF2271"/>
    <property type="match status" value="1"/>
</dbReference>
<keyword evidence="2" id="KW-0966">Cell projection</keyword>
<keyword evidence="2" id="KW-0969">Cilium</keyword>
<keyword evidence="2" id="KW-0282">Flagellum</keyword>